<reference evidence="2" key="1">
    <citation type="submission" date="2016-04" db="EMBL/GenBank/DDBJ databases">
        <authorList>
            <person name="Evans L.H."/>
            <person name="Alamgir A."/>
            <person name="Owens N."/>
            <person name="Weber N.D."/>
            <person name="Virtaneva K."/>
            <person name="Barbian K."/>
            <person name="Babar A."/>
            <person name="Rosenke K."/>
        </authorList>
    </citation>
    <scope>NUCLEOTIDE SEQUENCE [LARGE SCALE GENOMIC DNA]</scope>
    <source>
        <strain evidence="2">CBS 101.48</strain>
    </source>
</reference>
<sequence length="402" mass="45413">MVIQSLFYIRFFKPPPLKCALYQPFNIVWTIESDLGDRCFGGDLSLVCETNNPDVKIRFLPPDKKPSKKRNHNGDTAVADPTNLDYTPYPHGGYGGIVTRMALVPSSSSNVDPTKIQLCFSLAPAFRSTTVIKKKQVSADVIPHPVWHHAYPLVRSSAYKDGTSYSTDNVWIIPTWSMPLNIIPTPKRPSQQQPPKDPPGGQQAQRKIKLGSTVLSLCEDVEQSIARHVWDCGLAMCDFLVEHRNQIKCNHVIELAALVLQPRTMTLTDLSDALEIMQQNIDLVDSTTTDLQAKVLSWGPKDSIHGGNKDDTVWAGDEQLVDLILLTDVLYNQGSHDLLLETLEWLMKGRNCKVLLAYKERNTDERVFFSKIKDRHWQCVEAAPTGDHPDSKYPFEMYWIQK</sequence>
<keyword evidence="3" id="KW-1185">Reference proteome</keyword>
<feature type="region of interest" description="Disordered" evidence="1">
    <location>
        <begin position="59"/>
        <end position="82"/>
    </location>
</feature>
<evidence type="ECO:0000256" key="1">
    <source>
        <dbReference type="SAM" id="MobiDB-lite"/>
    </source>
</evidence>
<evidence type="ECO:0000313" key="2">
    <source>
        <dbReference type="EMBL" id="SAL95055.1"/>
    </source>
</evidence>
<dbReference type="AlphaFoldDB" id="A0A163IS92"/>
<organism evidence="2">
    <name type="scientific">Absidia glauca</name>
    <name type="common">Pin mould</name>
    <dbReference type="NCBI Taxonomy" id="4829"/>
    <lineage>
        <taxon>Eukaryota</taxon>
        <taxon>Fungi</taxon>
        <taxon>Fungi incertae sedis</taxon>
        <taxon>Mucoromycota</taxon>
        <taxon>Mucoromycotina</taxon>
        <taxon>Mucoromycetes</taxon>
        <taxon>Mucorales</taxon>
        <taxon>Cunninghamellaceae</taxon>
        <taxon>Absidia</taxon>
    </lineage>
</organism>
<accession>A0A163IS92</accession>
<dbReference type="STRING" id="4829.A0A163IS92"/>
<proteinExistence type="predicted"/>
<dbReference type="GO" id="GO:0005829">
    <property type="term" value="C:cytosol"/>
    <property type="evidence" value="ECO:0007669"/>
    <property type="project" value="TreeGrafter"/>
</dbReference>
<evidence type="ECO:0000313" key="3">
    <source>
        <dbReference type="Proteomes" id="UP000078561"/>
    </source>
</evidence>
<dbReference type="Proteomes" id="UP000078561">
    <property type="component" value="Unassembled WGS sequence"/>
</dbReference>
<dbReference type="OrthoDB" id="413520at2759"/>
<dbReference type="PANTHER" id="PTHR14614:SF132">
    <property type="entry name" value="PROTEIN-LYSINE METHYLTRANSFERASE C42C1.13"/>
    <property type="match status" value="1"/>
</dbReference>
<dbReference type="InParanoid" id="A0A163IS92"/>
<protein>
    <submittedName>
        <fullName evidence="2">Uncharacterized protein</fullName>
    </submittedName>
</protein>
<feature type="region of interest" description="Disordered" evidence="1">
    <location>
        <begin position="183"/>
        <end position="205"/>
    </location>
</feature>
<gene>
    <name evidence="2" type="primary">ABSGL_00354.1 scaffold 492</name>
</gene>
<dbReference type="FunCoup" id="A0A163IS92">
    <property type="interactions" value="418"/>
</dbReference>
<dbReference type="Pfam" id="PF10294">
    <property type="entry name" value="Methyltransf_16"/>
    <property type="match status" value="1"/>
</dbReference>
<dbReference type="EMBL" id="LT550136">
    <property type="protein sequence ID" value="SAL95055.1"/>
    <property type="molecule type" value="Genomic_DNA"/>
</dbReference>
<feature type="compositionally biased region" description="Low complexity" evidence="1">
    <location>
        <begin position="184"/>
        <end position="205"/>
    </location>
</feature>
<dbReference type="PANTHER" id="PTHR14614">
    <property type="entry name" value="HEPATOCELLULAR CARCINOMA-ASSOCIATED ANTIGEN"/>
    <property type="match status" value="1"/>
</dbReference>
<dbReference type="InterPro" id="IPR019410">
    <property type="entry name" value="Methyltransf_16"/>
</dbReference>
<dbReference type="Gene3D" id="3.40.50.150">
    <property type="entry name" value="Vaccinia Virus protein VP39"/>
    <property type="match status" value="1"/>
</dbReference>
<name>A0A163IS92_ABSGL</name>
<dbReference type="InterPro" id="IPR029063">
    <property type="entry name" value="SAM-dependent_MTases_sf"/>
</dbReference>